<dbReference type="AlphaFoldDB" id="A0A392TQH7"/>
<sequence length="51" mass="5695">MKGLAAPGPDGLPALFYHTYWDIIRKEVTTAVLNVLNHKGDSTPYNQTYIC</sequence>
<proteinExistence type="predicted"/>
<feature type="non-terminal residue" evidence="1">
    <location>
        <position position="51"/>
    </location>
</feature>
<protein>
    <submittedName>
        <fullName evidence="1">Uncharacterized protein</fullName>
    </submittedName>
</protein>
<evidence type="ECO:0000313" key="2">
    <source>
        <dbReference type="Proteomes" id="UP000265520"/>
    </source>
</evidence>
<organism evidence="1 2">
    <name type="scientific">Trifolium medium</name>
    <dbReference type="NCBI Taxonomy" id="97028"/>
    <lineage>
        <taxon>Eukaryota</taxon>
        <taxon>Viridiplantae</taxon>
        <taxon>Streptophyta</taxon>
        <taxon>Embryophyta</taxon>
        <taxon>Tracheophyta</taxon>
        <taxon>Spermatophyta</taxon>
        <taxon>Magnoliopsida</taxon>
        <taxon>eudicotyledons</taxon>
        <taxon>Gunneridae</taxon>
        <taxon>Pentapetalae</taxon>
        <taxon>rosids</taxon>
        <taxon>fabids</taxon>
        <taxon>Fabales</taxon>
        <taxon>Fabaceae</taxon>
        <taxon>Papilionoideae</taxon>
        <taxon>50 kb inversion clade</taxon>
        <taxon>NPAAA clade</taxon>
        <taxon>Hologalegina</taxon>
        <taxon>IRL clade</taxon>
        <taxon>Trifolieae</taxon>
        <taxon>Trifolium</taxon>
    </lineage>
</organism>
<comment type="caution">
    <text evidence="1">The sequence shown here is derived from an EMBL/GenBank/DDBJ whole genome shotgun (WGS) entry which is preliminary data.</text>
</comment>
<keyword evidence="2" id="KW-1185">Reference proteome</keyword>
<evidence type="ECO:0000313" key="1">
    <source>
        <dbReference type="EMBL" id="MCI63232.1"/>
    </source>
</evidence>
<dbReference type="Proteomes" id="UP000265520">
    <property type="component" value="Unassembled WGS sequence"/>
</dbReference>
<name>A0A392TQH7_9FABA</name>
<accession>A0A392TQH7</accession>
<dbReference type="EMBL" id="LXQA010633303">
    <property type="protein sequence ID" value="MCI63232.1"/>
    <property type="molecule type" value="Genomic_DNA"/>
</dbReference>
<reference evidence="1 2" key="1">
    <citation type="journal article" date="2018" name="Front. Plant Sci.">
        <title>Red Clover (Trifolium pratense) and Zigzag Clover (T. medium) - A Picture of Genomic Similarities and Differences.</title>
        <authorList>
            <person name="Dluhosova J."/>
            <person name="Istvanek J."/>
            <person name="Nedelnik J."/>
            <person name="Repkova J."/>
        </authorList>
    </citation>
    <scope>NUCLEOTIDE SEQUENCE [LARGE SCALE GENOMIC DNA]</scope>
    <source>
        <strain evidence="2">cv. 10/8</strain>
        <tissue evidence="1">Leaf</tissue>
    </source>
</reference>